<comment type="cofactor">
    <cofactor evidence="1 6">
        <name>pyridoxal 5'-phosphate</name>
        <dbReference type="ChEBI" id="CHEBI:597326"/>
    </cofactor>
</comment>
<keyword evidence="4 6" id="KW-0808">Transferase</keyword>
<evidence type="ECO:0000259" key="7">
    <source>
        <dbReference type="Pfam" id="PF00155"/>
    </source>
</evidence>
<evidence type="ECO:0000256" key="4">
    <source>
        <dbReference type="ARBA" id="ARBA00022679"/>
    </source>
</evidence>
<dbReference type="Gene3D" id="3.40.640.10">
    <property type="entry name" value="Type I PLP-dependent aspartate aminotransferase-like (Major domain)"/>
    <property type="match status" value="1"/>
</dbReference>
<evidence type="ECO:0000256" key="2">
    <source>
        <dbReference type="ARBA" id="ARBA00007441"/>
    </source>
</evidence>
<evidence type="ECO:0000256" key="6">
    <source>
        <dbReference type="RuleBase" id="RU000481"/>
    </source>
</evidence>
<dbReference type="Gene3D" id="3.90.1150.10">
    <property type="entry name" value="Aspartate Aminotransferase, domain 1"/>
    <property type="match status" value="1"/>
</dbReference>
<name>A0A538SMX5_UNCEI</name>
<dbReference type="InterPro" id="IPR015421">
    <property type="entry name" value="PyrdxlP-dep_Trfase_major"/>
</dbReference>
<evidence type="ECO:0000256" key="1">
    <source>
        <dbReference type="ARBA" id="ARBA00001933"/>
    </source>
</evidence>
<comment type="caution">
    <text evidence="8">The sequence shown here is derived from an EMBL/GenBank/DDBJ whole genome shotgun (WGS) entry which is preliminary data.</text>
</comment>
<dbReference type="FunFam" id="3.40.640.10:FF:000033">
    <property type="entry name" value="Aspartate aminotransferase"/>
    <property type="match status" value="1"/>
</dbReference>
<keyword evidence="5" id="KW-0663">Pyridoxal phosphate</keyword>
<dbReference type="GO" id="GO:0006520">
    <property type="term" value="P:amino acid metabolic process"/>
    <property type="evidence" value="ECO:0007669"/>
    <property type="project" value="InterPro"/>
</dbReference>
<evidence type="ECO:0000256" key="5">
    <source>
        <dbReference type="ARBA" id="ARBA00022898"/>
    </source>
</evidence>
<dbReference type="GO" id="GO:0008483">
    <property type="term" value="F:transaminase activity"/>
    <property type="evidence" value="ECO:0007669"/>
    <property type="project" value="UniProtKB-KW"/>
</dbReference>
<reference evidence="8 9" key="1">
    <citation type="journal article" date="2019" name="Nat. Microbiol.">
        <title>Mediterranean grassland soil C-N compound turnover is dependent on rainfall and depth, and is mediated by genomically divergent microorganisms.</title>
        <authorList>
            <person name="Diamond S."/>
            <person name="Andeer P.F."/>
            <person name="Li Z."/>
            <person name="Crits-Christoph A."/>
            <person name="Burstein D."/>
            <person name="Anantharaman K."/>
            <person name="Lane K.R."/>
            <person name="Thomas B.C."/>
            <person name="Pan C."/>
            <person name="Northen T.R."/>
            <person name="Banfield J.F."/>
        </authorList>
    </citation>
    <scope>NUCLEOTIDE SEQUENCE [LARGE SCALE GENOMIC DNA]</scope>
    <source>
        <strain evidence="8">WS_2</strain>
    </source>
</reference>
<evidence type="ECO:0000256" key="3">
    <source>
        <dbReference type="ARBA" id="ARBA00022576"/>
    </source>
</evidence>
<feature type="domain" description="Aminotransferase class I/classII large" evidence="7">
    <location>
        <begin position="31"/>
        <end position="380"/>
    </location>
</feature>
<dbReference type="PANTHER" id="PTHR46383:SF1">
    <property type="entry name" value="ASPARTATE AMINOTRANSFERASE"/>
    <property type="match status" value="1"/>
</dbReference>
<dbReference type="CDD" id="cd00609">
    <property type="entry name" value="AAT_like"/>
    <property type="match status" value="1"/>
</dbReference>
<dbReference type="InterPro" id="IPR015424">
    <property type="entry name" value="PyrdxlP-dep_Trfase"/>
</dbReference>
<dbReference type="InterPro" id="IPR015422">
    <property type="entry name" value="PyrdxlP-dep_Trfase_small"/>
</dbReference>
<gene>
    <name evidence="8" type="ORF">E6K72_08970</name>
</gene>
<dbReference type="PROSITE" id="PS00105">
    <property type="entry name" value="AA_TRANSFER_CLASS_1"/>
    <property type="match status" value="1"/>
</dbReference>
<dbReference type="GO" id="GO:0030170">
    <property type="term" value="F:pyridoxal phosphate binding"/>
    <property type="evidence" value="ECO:0007669"/>
    <property type="project" value="InterPro"/>
</dbReference>
<proteinExistence type="inferred from homology"/>
<dbReference type="SUPFAM" id="SSF53383">
    <property type="entry name" value="PLP-dependent transferases"/>
    <property type="match status" value="1"/>
</dbReference>
<dbReference type="Proteomes" id="UP000317716">
    <property type="component" value="Unassembled WGS sequence"/>
</dbReference>
<keyword evidence="3 6" id="KW-0032">Aminotransferase</keyword>
<evidence type="ECO:0000313" key="8">
    <source>
        <dbReference type="EMBL" id="TMQ52729.1"/>
    </source>
</evidence>
<sequence length="389" mass="42912">MTFAQRMSRLGTETAFEVLARARTLEAQGKKVVHLEIGEPDFDTPRFIRAAAARALEEGFTHYGPSAGLPEFRKVIAERWKAERGIPCDADNVVVTPGAKPIMFFTMLALLEEGDEVLYPNPGFPIYESVANFLNARAVPLHLREQNEFDLDLHELEKKVTGRTKLLIINSPHNPSGAALKPETVEGIAALARKHRFYILSDEIYAHMQYEGRHLSIASLPGMAERTIVLDGFSKTYAMTGWRLGFGIMEKALAVHVARLMTNSNSCTATFVQKAGQAALEGSQDEVRAMVEEFRQRRDTILKGLNALPGVRCFKPRGAFYVFPNITGTGYKSAELANQLLNEAGVACLSGTAFGAFGEGFLRLSYANSQENIRTALHSIGEFLSVRAK</sequence>
<dbReference type="AlphaFoldDB" id="A0A538SMX5"/>
<dbReference type="InterPro" id="IPR004838">
    <property type="entry name" value="NHTrfase_class1_PyrdxlP-BS"/>
</dbReference>
<evidence type="ECO:0000313" key="9">
    <source>
        <dbReference type="Proteomes" id="UP000317716"/>
    </source>
</evidence>
<dbReference type="InterPro" id="IPR050596">
    <property type="entry name" value="AspAT/PAT-like"/>
</dbReference>
<protein>
    <recommendedName>
        <fullName evidence="6">Aminotransferase</fullName>
        <ecNumber evidence="6">2.6.1.-</ecNumber>
    </recommendedName>
</protein>
<dbReference type="Pfam" id="PF00155">
    <property type="entry name" value="Aminotran_1_2"/>
    <property type="match status" value="1"/>
</dbReference>
<dbReference type="PANTHER" id="PTHR46383">
    <property type="entry name" value="ASPARTATE AMINOTRANSFERASE"/>
    <property type="match status" value="1"/>
</dbReference>
<dbReference type="EMBL" id="VBOS01000314">
    <property type="protein sequence ID" value="TMQ52729.1"/>
    <property type="molecule type" value="Genomic_DNA"/>
</dbReference>
<organism evidence="8 9">
    <name type="scientific">Eiseniibacteriota bacterium</name>
    <dbReference type="NCBI Taxonomy" id="2212470"/>
    <lineage>
        <taxon>Bacteria</taxon>
        <taxon>Candidatus Eiseniibacteriota</taxon>
    </lineage>
</organism>
<comment type="similarity">
    <text evidence="2 6">Belongs to the class-I pyridoxal-phosphate-dependent aminotransferase family.</text>
</comment>
<accession>A0A538SMX5</accession>
<dbReference type="EC" id="2.6.1.-" evidence="6"/>
<dbReference type="InterPro" id="IPR004839">
    <property type="entry name" value="Aminotransferase_I/II_large"/>
</dbReference>